<dbReference type="FunFam" id="2.40.30.170:FF:000010">
    <property type="entry name" value="Efflux RND transporter periplasmic adaptor subunit"/>
    <property type="match status" value="1"/>
</dbReference>
<feature type="domain" description="Multidrug resistance protein MdtA-like C-terminal permuted SH3" evidence="4">
    <location>
        <begin position="152"/>
        <end position="183"/>
    </location>
</feature>
<dbReference type="EMBL" id="FNNH01000053">
    <property type="protein sequence ID" value="SDX05191.1"/>
    <property type="molecule type" value="Genomic_DNA"/>
</dbReference>
<evidence type="ECO:0000313" key="6">
    <source>
        <dbReference type="Proteomes" id="UP000183454"/>
    </source>
</evidence>
<accession>A0A1H2YJN4</accession>
<protein>
    <submittedName>
        <fullName evidence="5">Membrane fusion protein, cobalt-zinc-cadmium efflux system</fullName>
    </submittedName>
</protein>
<feature type="domain" description="CusB-like beta-barrel" evidence="3">
    <location>
        <begin position="46"/>
        <end position="118"/>
    </location>
</feature>
<reference evidence="5 6" key="1">
    <citation type="submission" date="2016-10" db="EMBL/GenBank/DDBJ databases">
        <authorList>
            <person name="de Groot N.N."/>
        </authorList>
    </citation>
    <scope>NUCLEOTIDE SEQUENCE [LARGE SCALE GENOMIC DNA]</scope>
    <source>
        <strain evidence="5 6">Nm110</strain>
    </source>
</reference>
<organism evidence="5 6">
    <name type="scientific">Nitrosomonas communis</name>
    <dbReference type="NCBI Taxonomy" id="44574"/>
    <lineage>
        <taxon>Bacteria</taxon>
        <taxon>Pseudomonadati</taxon>
        <taxon>Pseudomonadota</taxon>
        <taxon>Betaproteobacteria</taxon>
        <taxon>Nitrosomonadales</taxon>
        <taxon>Nitrosomonadaceae</taxon>
        <taxon>Nitrosomonas</taxon>
    </lineage>
</organism>
<dbReference type="Pfam" id="PF25954">
    <property type="entry name" value="Beta-barrel_RND_2"/>
    <property type="match status" value="1"/>
</dbReference>
<evidence type="ECO:0000259" key="4">
    <source>
        <dbReference type="Pfam" id="PF25967"/>
    </source>
</evidence>
<dbReference type="InterPro" id="IPR051909">
    <property type="entry name" value="MFP_Cation_Efflux"/>
</dbReference>
<evidence type="ECO:0000313" key="5">
    <source>
        <dbReference type="EMBL" id="SDX05191.1"/>
    </source>
</evidence>
<dbReference type="PANTHER" id="PTHR30097:SF4">
    <property type="entry name" value="SLR6042 PROTEIN"/>
    <property type="match status" value="1"/>
</dbReference>
<proteinExistence type="inferred from homology"/>
<keyword evidence="2" id="KW-0813">Transport</keyword>
<dbReference type="Gene3D" id="2.40.420.20">
    <property type="match status" value="1"/>
</dbReference>
<name>A0A1H2YJN4_9PROT</name>
<dbReference type="GO" id="GO:0060003">
    <property type="term" value="P:copper ion export"/>
    <property type="evidence" value="ECO:0007669"/>
    <property type="project" value="TreeGrafter"/>
</dbReference>
<evidence type="ECO:0000256" key="1">
    <source>
        <dbReference type="ARBA" id="ARBA00009477"/>
    </source>
</evidence>
<evidence type="ECO:0000256" key="2">
    <source>
        <dbReference type="ARBA" id="ARBA00022448"/>
    </source>
</evidence>
<dbReference type="GO" id="GO:0030313">
    <property type="term" value="C:cell envelope"/>
    <property type="evidence" value="ECO:0007669"/>
    <property type="project" value="TreeGrafter"/>
</dbReference>
<dbReference type="Gene3D" id="2.40.30.170">
    <property type="match status" value="1"/>
</dbReference>
<dbReference type="Pfam" id="PF25967">
    <property type="entry name" value="RND-MFP_C"/>
    <property type="match status" value="1"/>
</dbReference>
<dbReference type="GO" id="GO:0015679">
    <property type="term" value="P:plasma membrane copper ion transport"/>
    <property type="evidence" value="ECO:0007669"/>
    <property type="project" value="TreeGrafter"/>
</dbReference>
<evidence type="ECO:0000259" key="3">
    <source>
        <dbReference type="Pfam" id="PF25954"/>
    </source>
</evidence>
<dbReference type="AlphaFoldDB" id="A0A1H2YJN4"/>
<sequence length="191" mass="21337">MLIIALGYAPLPRGTITERNINPGIEVKPDLTASLFVASDLTHLRVNIDIFEKGIDLIHTGANVILNVPAYPNEDFVTTISYISRLVDETTRTVKVSCMLPNLDSRLLPAMFTSVRVLSDQDDLAIVILLTVMFTEDESDWIYVNPGNYHYHKRAVKTGLRLKNEAVIEEGLEAGERFVVDGALLPRSEKR</sequence>
<gene>
    <name evidence="5" type="ORF">SAMN05421882_10532</name>
</gene>
<dbReference type="InterPro" id="IPR058792">
    <property type="entry name" value="Beta-barrel_RND_2"/>
</dbReference>
<dbReference type="InterPro" id="IPR058627">
    <property type="entry name" value="MdtA-like_C"/>
</dbReference>
<comment type="similarity">
    <text evidence="1">Belongs to the membrane fusion protein (MFP) (TC 8.A.1) family.</text>
</comment>
<dbReference type="PANTHER" id="PTHR30097">
    <property type="entry name" value="CATION EFFLUX SYSTEM PROTEIN CUSB"/>
    <property type="match status" value="1"/>
</dbReference>
<dbReference type="SUPFAM" id="SSF111369">
    <property type="entry name" value="HlyD-like secretion proteins"/>
    <property type="match status" value="1"/>
</dbReference>
<dbReference type="Proteomes" id="UP000183454">
    <property type="component" value="Unassembled WGS sequence"/>
</dbReference>